<dbReference type="SMART" id="SM00583">
    <property type="entry name" value="SPK"/>
    <property type="match status" value="1"/>
</dbReference>
<dbReference type="EMBL" id="GL379867">
    <property type="protein sequence ID" value="EGT58254.1"/>
    <property type="molecule type" value="Genomic_DNA"/>
</dbReference>
<dbReference type="HOGENOM" id="CLU_704441_0_0_1"/>
<dbReference type="PANTHER" id="PTHR23362:SF8">
    <property type="entry name" value="SPK DOMAIN-CONTAINING PROTEIN"/>
    <property type="match status" value="1"/>
</dbReference>
<dbReference type="Pfam" id="PF04435">
    <property type="entry name" value="SPK"/>
    <property type="match status" value="1"/>
</dbReference>
<proteinExistence type="predicted"/>
<dbReference type="InterPro" id="IPR053315">
    <property type="entry name" value="Peptidase_C14A"/>
</dbReference>
<organism evidence="4">
    <name type="scientific">Caenorhabditis brenneri</name>
    <name type="common">Nematode worm</name>
    <dbReference type="NCBI Taxonomy" id="135651"/>
    <lineage>
        <taxon>Eukaryota</taxon>
        <taxon>Metazoa</taxon>
        <taxon>Ecdysozoa</taxon>
        <taxon>Nematoda</taxon>
        <taxon>Chromadorea</taxon>
        <taxon>Rhabditida</taxon>
        <taxon>Rhabditina</taxon>
        <taxon>Rhabditomorpha</taxon>
        <taxon>Rhabditoidea</taxon>
        <taxon>Rhabditidae</taxon>
        <taxon>Peloderinae</taxon>
        <taxon>Caenorhabditis</taxon>
    </lineage>
</organism>
<feature type="domain" description="SPK" evidence="2">
    <location>
        <begin position="12"/>
        <end position="120"/>
    </location>
</feature>
<sequence>MVNKLSVERKAENEALVELLAEKCEEATQPLNIEHEVKKFIRIRGSDTNLHALKTFVQRYKETVRKITDKGKRARQLFCLGVLIHEDLMKELEKHANVILDANRKIVKYESHDGSIALEGDHSQSSKIKNATMDHGAEEEDEDDEPEPPVPKRSRVSESSQATSSTSSSLRPSASKQSIITPASQRARAPDNLPSREPVNAPRSAPASTSNRQPVSAPRPSNTPDPAPQPNIQVKTENLEEVKPVVQQQQTFLSASAHKSFLELIQSLILTLKIPINEGVWKMEKTIDKLSQLQMLGRQMEEEVKIEDFQNIIISGVNIAKKNSSPLDQEDLRSFKEFVLLLKMSVTHLRMREMDELIEKLENIMEEPENLEKKIPVCKIEKALETVMEILL</sequence>
<evidence type="ECO:0000259" key="2">
    <source>
        <dbReference type="SMART" id="SM00583"/>
    </source>
</evidence>
<dbReference type="InterPro" id="IPR006570">
    <property type="entry name" value="SPK_dom"/>
</dbReference>
<dbReference type="STRING" id="135651.G0NDC5"/>
<dbReference type="Proteomes" id="UP000008068">
    <property type="component" value="Unassembled WGS sequence"/>
</dbReference>
<gene>
    <name evidence="3" type="ORF">CAEBREN_04945</name>
</gene>
<evidence type="ECO:0000313" key="3">
    <source>
        <dbReference type="EMBL" id="EGT58254.1"/>
    </source>
</evidence>
<evidence type="ECO:0000313" key="4">
    <source>
        <dbReference type="Proteomes" id="UP000008068"/>
    </source>
</evidence>
<dbReference type="PANTHER" id="PTHR23362">
    <property type="entry name" value="L-PLASTIN-RELATED"/>
    <property type="match status" value="1"/>
</dbReference>
<dbReference type="AlphaFoldDB" id="G0NDC5"/>
<dbReference type="InParanoid" id="G0NDC5"/>
<keyword evidence="4" id="KW-1185">Reference proteome</keyword>
<feature type="compositionally biased region" description="Acidic residues" evidence="1">
    <location>
        <begin position="137"/>
        <end position="147"/>
    </location>
</feature>
<feature type="compositionally biased region" description="Polar residues" evidence="1">
    <location>
        <begin position="206"/>
        <end position="220"/>
    </location>
</feature>
<evidence type="ECO:0000256" key="1">
    <source>
        <dbReference type="SAM" id="MobiDB-lite"/>
    </source>
</evidence>
<accession>G0NDC5</accession>
<feature type="compositionally biased region" description="Low complexity" evidence="1">
    <location>
        <begin position="157"/>
        <end position="175"/>
    </location>
</feature>
<reference evidence="4" key="1">
    <citation type="submission" date="2011-07" db="EMBL/GenBank/DDBJ databases">
        <authorList>
            <consortium name="Caenorhabditis brenneri Sequencing and Analysis Consortium"/>
            <person name="Wilson R.K."/>
        </authorList>
    </citation>
    <scope>NUCLEOTIDE SEQUENCE [LARGE SCALE GENOMIC DNA]</scope>
    <source>
        <strain evidence="4">PB2801</strain>
    </source>
</reference>
<name>G0NDC5_CAEBE</name>
<feature type="region of interest" description="Disordered" evidence="1">
    <location>
        <begin position="117"/>
        <end position="231"/>
    </location>
</feature>
<protein>
    <recommendedName>
        <fullName evidence="2">SPK domain-containing protein</fullName>
    </recommendedName>
</protein>